<dbReference type="PANTHER" id="PTHR30055">
    <property type="entry name" value="HTH-TYPE TRANSCRIPTIONAL REGULATOR RUTR"/>
    <property type="match status" value="1"/>
</dbReference>
<dbReference type="InterPro" id="IPR036271">
    <property type="entry name" value="Tet_transcr_reg_TetR-rel_C_sf"/>
</dbReference>
<dbReference type="Pfam" id="PF00440">
    <property type="entry name" value="TetR_N"/>
    <property type="match status" value="1"/>
</dbReference>
<organism evidence="6 7">
    <name type="scientific">Streptomyces autolyticus</name>
    <dbReference type="NCBI Taxonomy" id="75293"/>
    <lineage>
        <taxon>Bacteria</taxon>
        <taxon>Bacillati</taxon>
        <taxon>Actinomycetota</taxon>
        <taxon>Actinomycetes</taxon>
        <taxon>Kitasatosporales</taxon>
        <taxon>Streptomycetaceae</taxon>
        <taxon>Streptomyces</taxon>
    </lineage>
</organism>
<dbReference type="PANTHER" id="PTHR30055:SF234">
    <property type="entry name" value="HTH-TYPE TRANSCRIPTIONAL REGULATOR BETI"/>
    <property type="match status" value="1"/>
</dbReference>
<name>A0ABM6HA25_9ACTN</name>
<sequence>MSHTSYGCRMGLDRNDVLREAAALLTRRATASMDDIAKAAGISRATLHRHFAGRDALIRALEELGIERFEAAMDSARIEEGDAVEALRRLVAALRPVSGFLVFLYSESQLVEGEEVNAGWARLDARLAALFRRGQEQGNFRIDLTPVWLAEAVYGLMASAAWSVHDGRLAAKDMEYMVLELLLGGALRRSGDA</sequence>
<keyword evidence="7" id="KW-1185">Reference proteome</keyword>
<accession>A0ABM6HA25</accession>
<dbReference type="InterPro" id="IPR050109">
    <property type="entry name" value="HTH-type_TetR-like_transc_reg"/>
</dbReference>
<dbReference type="InterPro" id="IPR001647">
    <property type="entry name" value="HTH_TetR"/>
</dbReference>
<gene>
    <name evidence="6" type="ORF">BV401_10125</name>
</gene>
<dbReference type="Gene3D" id="1.10.357.10">
    <property type="entry name" value="Tetracycline Repressor, domain 2"/>
    <property type="match status" value="1"/>
</dbReference>
<keyword evidence="1" id="KW-0805">Transcription regulation</keyword>
<dbReference type="EMBL" id="CP019458">
    <property type="protein sequence ID" value="AQA10788.1"/>
    <property type="molecule type" value="Genomic_DNA"/>
</dbReference>
<dbReference type="Proteomes" id="UP000187851">
    <property type="component" value="Chromosome"/>
</dbReference>
<evidence type="ECO:0000256" key="3">
    <source>
        <dbReference type="ARBA" id="ARBA00023163"/>
    </source>
</evidence>
<feature type="DNA-binding region" description="H-T-H motif" evidence="4">
    <location>
        <begin position="32"/>
        <end position="51"/>
    </location>
</feature>
<feature type="domain" description="HTH tetR-type" evidence="5">
    <location>
        <begin position="11"/>
        <end position="69"/>
    </location>
</feature>
<evidence type="ECO:0000256" key="2">
    <source>
        <dbReference type="ARBA" id="ARBA00023125"/>
    </source>
</evidence>
<evidence type="ECO:0000313" key="7">
    <source>
        <dbReference type="Proteomes" id="UP000187851"/>
    </source>
</evidence>
<dbReference type="SUPFAM" id="SSF46689">
    <property type="entry name" value="Homeodomain-like"/>
    <property type="match status" value="1"/>
</dbReference>
<keyword evidence="2 4" id="KW-0238">DNA-binding</keyword>
<keyword evidence="3" id="KW-0804">Transcription</keyword>
<protein>
    <submittedName>
        <fullName evidence="6">TetR family transcriptional regulator</fullName>
    </submittedName>
</protein>
<evidence type="ECO:0000256" key="4">
    <source>
        <dbReference type="PROSITE-ProRule" id="PRU00335"/>
    </source>
</evidence>
<proteinExistence type="predicted"/>
<reference evidence="6 7" key="1">
    <citation type="journal article" date="2017" name="J. Biotechnol.">
        <title>The complete genome sequence of Streptomyces autolyticus CGMCC 0516, the producer of geldanamycin, autolytimycin, reblastatin and elaiophylin.</title>
        <authorList>
            <person name="Yin M."/>
            <person name="Jiang M."/>
            <person name="Ren Z."/>
            <person name="Dong Y."/>
            <person name="Lu T."/>
        </authorList>
    </citation>
    <scope>NUCLEOTIDE SEQUENCE [LARGE SCALE GENOMIC DNA]</scope>
    <source>
        <strain evidence="6 7">CGMCC0516</strain>
    </source>
</reference>
<dbReference type="InterPro" id="IPR009057">
    <property type="entry name" value="Homeodomain-like_sf"/>
</dbReference>
<dbReference type="SUPFAM" id="SSF48498">
    <property type="entry name" value="Tetracyclin repressor-like, C-terminal domain"/>
    <property type="match status" value="1"/>
</dbReference>
<dbReference type="PROSITE" id="PS50977">
    <property type="entry name" value="HTH_TETR_2"/>
    <property type="match status" value="1"/>
</dbReference>
<evidence type="ECO:0000259" key="5">
    <source>
        <dbReference type="PROSITE" id="PS50977"/>
    </source>
</evidence>
<evidence type="ECO:0000313" key="6">
    <source>
        <dbReference type="EMBL" id="AQA10788.1"/>
    </source>
</evidence>
<evidence type="ECO:0000256" key="1">
    <source>
        <dbReference type="ARBA" id="ARBA00023015"/>
    </source>
</evidence>